<feature type="transmembrane region" description="Helical" evidence="6">
    <location>
        <begin position="214"/>
        <end position="232"/>
    </location>
</feature>
<dbReference type="GO" id="GO:0015085">
    <property type="term" value="F:calcium ion transmembrane transporter activity"/>
    <property type="evidence" value="ECO:0007669"/>
    <property type="project" value="TreeGrafter"/>
</dbReference>
<dbReference type="PANTHER" id="PTHR12608:SF1">
    <property type="entry name" value="TRANSMEMBRANE PROTEIN 165"/>
    <property type="match status" value="1"/>
</dbReference>
<dbReference type="GO" id="GO:0032468">
    <property type="term" value="P:Golgi calcium ion homeostasis"/>
    <property type="evidence" value="ECO:0007669"/>
    <property type="project" value="TreeGrafter"/>
</dbReference>
<dbReference type="GO" id="GO:0016020">
    <property type="term" value="C:membrane"/>
    <property type="evidence" value="ECO:0007669"/>
    <property type="project" value="UniProtKB-SubCell"/>
</dbReference>
<dbReference type="AlphaFoldDB" id="A0AAE0BT47"/>
<comment type="similarity">
    <text evidence="2 6">Belongs to the GDT1 family.</text>
</comment>
<keyword evidence="4 6" id="KW-1133">Transmembrane helix</keyword>
<dbReference type="InterPro" id="IPR001727">
    <property type="entry name" value="GDT1-like"/>
</dbReference>
<evidence type="ECO:0000256" key="6">
    <source>
        <dbReference type="RuleBase" id="RU365102"/>
    </source>
</evidence>
<dbReference type="PROSITE" id="PS01214">
    <property type="entry name" value="UPF0016"/>
    <property type="match status" value="1"/>
</dbReference>
<dbReference type="Pfam" id="PF01169">
    <property type="entry name" value="GDT1"/>
    <property type="match status" value="2"/>
</dbReference>
<evidence type="ECO:0000256" key="2">
    <source>
        <dbReference type="ARBA" id="ARBA00009190"/>
    </source>
</evidence>
<feature type="transmembrane region" description="Helical" evidence="6">
    <location>
        <begin position="50"/>
        <end position="70"/>
    </location>
</feature>
<keyword evidence="8" id="KW-1185">Reference proteome</keyword>
<evidence type="ECO:0000256" key="1">
    <source>
        <dbReference type="ARBA" id="ARBA00004141"/>
    </source>
</evidence>
<reference evidence="7 8" key="1">
    <citation type="journal article" date="2015" name="Genome Biol. Evol.">
        <title>Comparative Genomics of a Bacterivorous Green Alga Reveals Evolutionary Causalities and Consequences of Phago-Mixotrophic Mode of Nutrition.</title>
        <authorList>
            <person name="Burns J.A."/>
            <person name="Paasch A."/>
            <person name="Narechania A."/>
            <person name="Kim E."/>
        </authorList>
    </citation>
    <scope>NUCLEOTIDE SEQUENCE [LARGE SCALE GENOMIC DNA]</scope>
    <source>
        <strain evidence="7 8">PLY_AMNH</strain>
    </source>
</reference>
<dbReference type="GO" id="GO:0032472">
    <property type="term" value="P:Golgi calcium ion transport"/>
    <property type="evidence" value="ECO:0007669"/>
    <property type="project" value="TreeGrafter"/>
</dbReference>
<keyword evidence="3 6" id="KW-0812">Transmembrane</keyword>
<evidence type="ECO:0000256" key="5">
    <source>
        <dbReference type="ARBA" id="ARBA00023136"/>
    </source>
</evidence>
<comment type="caution">
    <text evidence="7">The sequence shown here is derived from an EMBL/GenBank/DDBJ whole genome shotgun (WGS) entry which is preliminary data.</text>
</comment>
<proteinExistence type="inferred from homology"/>
<keyword evidence="5 6" id="KW-0472">Membrane</keyword>
<dbReference type="PANTHER" id="PTHR12608">
    <property type="entry name" value="TRANSMEMBRANE PROTEIN HTP-1 RELATED"/>
    <property type="match status" value="1"/>
</dbReference>
<evidence type="ECO:0000313" key="7">
    <source>
        <dbReference type="EMBL" id="KAK3241619.1"/>
    </source>
</evidence>
<feature type="transmembrane region" description="Helical" evidence="6">
    <location>
        <begin position="144"/>
        <end position="162"/>
    </location>
</feature>
<name>A0AAE0BT47_9CHLO</name>
<gene>
    <name evidence="7" type="ORF">CYMTET_48633</name>
</gene>
<feature type="transmembrane region" description="Helical" evidence="6">
    <location>
        <begin position="182"/>
        <end position="202"/>
    </location>
</feature>
<accession>A0AAE0BT47</accession>
<evidence type="ECO:0000313" key="8">
    <source>
        <dbReference type="Proteomes" id="UP001190700"/>
    </source>
</evidence>
<dbReference type="GO" id="GO:0005794">
    <property type="term" value="C:Golgi apparatus"/>
    <property type="evidence" value="ECO:0007669"/>
    <property type="project" value="TreeGrafter"/>
</dbReference>
<dbReference type="InterPro" id="IPR049555">
    <property type="entry name" value="GDT1-like_CS"/>
</dbReference>
<evidence type="ECO:0000256" key="4">
    <source>
        <dbReference type="ARBA" id="ARBA00022989"/>
    </source>
</evidence>
<dbReference type="Proteomes" id="UP001190700">
    <property type="component" value="Unassembled WGS sequence"/>
</dbReference>
<evidence type="ECO:0000256" key="3">
    <source>
        <dbReference type="ARBA" id="ARBA00022692"/>
    </source>
</evidence>
<sequence length="235" mass="24735">MDPAGAVGVAASEGGFLEGAFKSLMMIIMSEIGDKTFFIAAVMAMKHSRVTVLSGAFGALAVMTVLSAALGYLAPNLIPKKYTHLAATTLFFFFGGRLLWESLRSAGEESWSELAEVEAELSGLGDSDYKQGNKKKFNSWQRKLGGLISPVLFEAFTLTFMAEWGDRSQLATIGLAAQTNVAGVTAGGIIGHGLCTGLAVCGGRHFATSLSERAVGICGGILFLLFGLHSLLVED</sequence>
<dbReference type="GO" id="GO:0005384">
    <property type="term" value="F:manganese ion transmembrane transporter activity"/>
    <property type="evidence" value="ECO:0007669"/>
    <property type="project" value="TreeGrafter"/>
</dbReference>
<protein>
    <recommendedName>
        <fullName evidence="6">GDT1 family protein</fullName>
    </recommendedName>
</protein>
<comment type="subcellular location">
    <subcellularLocation>
        <location evidence="1 6">Membrane</location>
        <topology evidence="1 6">Multi-pass membrane protein</topology>
    </subcellularLocation>
</comment>
<feature type="transmembrane region" description="Helical" evidence="6">
    <location>
        <begin position="82"/>
        <end position="100"/>
    </location>
</feature>
<dbReference type="EMBL" id="LGRX02033356">
    <property type="protein sequence ID" value="KAK3241619.1"/>
    <property type="molecule type" value="Genomic_DNA"/>
</dbReference>
<organism evidence="7 8">
    <name type="scientific">Cymbomonas tetramitiformis</name>
    <dbReference type="NCBI Taxonomy" id="36881"/>
    <lineage>
        <taxon>Eukaryota</taxon>
        <taxon>Viridiplantae</taxon>
        <taxon>Chlorophyta</taxon>
        <taxon>Pyramimonadophyceae</taxon>
        <taxon>Pyramimonadales</taxon>
        <taxon>Pyramimonadaceae</taxon>
        <taxon>Cymbomonas</taxon>
    </lineage>
</organism>